<accession>A0A382QRS6</accession>
<gene>
    <name evidence="1" type="ORF">METZ01_LOCUS340452</name>
</gene>
<dbReference type="EMBL" id="UINC01116095">
    <property type="protein sequence ID" value="SVC87598.1"/>
    <property type="molecule type" value="Genomic_DNA"/>
</dbReference>
<evidence type="ECO:0000313" key="1">
    <source>
        <dbReference type="EMBL" id="SVC87598.1"/>
    </source>
</evidence>
<reference evidence="1" key="1">
    <citation type="submission" date="2018-05" db="EMBL/GenBank/DDBJ databases">
        <authorList>
            <person name="Lanie J.A."/>
            <person name="Ng W.-L."/>
            <person name="Kazmierczak K.M."/>
            <person name="Andrzejewski T.M."/>
            <person name="Davidsen T.M."/>
            <person name="Wayne K.J."/>
            <person name="Tettelin H."/>
            <person name="Glass J.I."/>
            <person name="Rusch D."/>
            <person name="Podicherti R."/>
            <person name="Tsui H.-C.T."/>
            <person name="Winkler M.E."/>
        </authorList>
    </citation>
    <scope>NUCLEOTIDE SEQUENCE</scope>
</reference>
<feature type="non-terminal residue" evidence="1">
    <location>
        <position position="52"/>
    </location>
</feature>
<organism evidence="1">
    <name type="scientific">marine metagenome</name>
    <dbReference type="NCBI Taxonomy" id="408172"/>
    <lineage>
        <taxon>unclassified sequences</taxon>
        <taxon>metagenomes</taxon>
        <taxon>ecological metagenomes</taxon>
    </lineage>
</organism>
<protein>
    <recommendedName>
        <fullName evidence="2">Helix-turn-helix domain-containing protein</fullName>
    </recommendedName>
</protein>
<evidence type="ECO:0008006" key="2">
    <source>
        <dbReference type="Google" id="ProtNLM"/>
    </source>
</evidence>
<feature type="non-terminal residue" evidence="1">
    <location>
        <position position="1"/>
    </location>
</feature>
<dbReference type="AlphaFoldDB" id="A0A382QRS6"/>
<sequence>MKNQTENLLNVKSVLEQLGVGRTTLWRLTKKENGLPYVRIGSRKLFKVQDIN</sequence>
<proteinExistence type="predicted"/>
<name>A0A382QRS6_9ZZZZ</name>